<name>A0A9Q0HAB6_9MAGN</name>
<keyword evidence="1" id="KW-0812">Transmembrane</keyword>
<dbReference type="PANTHER" id="PTHR34741">
    <property type="entry name" value="IMAP FAMILY MEMBER 1, PUTATIVE-RELATED"/>
    <property type="match status" value="1"/>
</dbReference>
<dbReference type="AlphaFoldDB" id="A0A9Q0HAB6"/>
<reference evidence="2" key="1">
    <citation type="journal article" date="2023" name="Plant J.">
        <title>The genome of the king protea, Protea cynaroides.</title>
        <authorList>
            <person name="Chang J."/>
            <person name="Duong T.A."/>
            <person name="Schoeman C."/>
            <person name="Ma X."/>
            <person name="Roodt D."/>
            <person name="Barker N."/>
            <person name="Li Z."/>
            <person name="Van de Peer Y."/>
            <person name="Mizrachi E."/>
        </authorList>
    </citation>
    <scope>NUCLEOTIDE SEQUENCE</scope>
    <source>
        <tissue evidence="2">Young leaves</tissue>
    </source>
</reference>
<feature type="transmembrane region" description="Helical" evidence="1">
    <location>
        <begin position="171"/>
        <end position="190"/>
    </location>
</feature>
<dbReference type="EMBL" id="JAMYWD010000009">
    <property type="protein sequence ID" value="KAJ4960417.1"/>
    <property type="molecule type" value="Genomic_DNA"/>
</dbReference>
<evidence type="ECO:0000313" key="3">
    <source>
        <dbReference type="Proteomes" id="UP001141806"/>
    </source>
</evidence>
<sequence length="191" mass="21080">MVEIMKRAKAFIAALSAIHLFFVFKQPKPSPSPTLTLTPNPQQQTPPASFSSFSGADIDLEMMPLGETRSSHNSSIPVEVVDWSKIILEFCFVAANALIPLSFQNHLPLSSSFYVFCILILLAFALSLTGIVFRKKLPTAAAVLELMAIVFAVLAFFMAIEMVVNPPGLKWVIWVICALFLLSTSIYYCMT</sequence>
<accession>A0A9Q0HAB6</accession>
<evidence type="ECO:0000256" key="1">
    <source>
        <dbReference type="SAM" id="Phobius"/>
    </source>
</evidence>
<protein>
    <submittedName>
        <fullName evidence="2">Uncharacterized protein</fullName>
    </submittedName>
</protein>
<keyword evidence="3" id="KW-1185">Reference proteome</keyword>
<dbReference type="PANTHER" id="PTHR34741:SF1">
    <property type="entry name" value="PGG DOMAIN-CONTAINING PROTEIN"/>
    <property type="match status" value="1"/>
</dbReference>
<comment type="caution">
    <text evidence="2">The sequence shown here is derived from an EMBL/GenBank/DDBJ whole genome shotgun (WGS) entry which is preliminary data.</text>
</comment>
<feature type="transmembrane region" description="Helical" evidence="1">
    <location>
        <begin position="113"/>
        <end position="133"/>
    </location>
</feature>
<gene>
    <name evidence="2" type="ORF">NE237_020327</name>
</gene>
<evidence type="ECO:0000313" key="2">
    <source>
        <dbReference type="EMBL" id="KAJ4960417.1"/>
    </source>
</evidence>
<dbReference type="OrthoDB" id="1745749at2759"/>
<proteinExistence type="predicted"/>
<keyword evidence="1" id="KW-0472">Membrane</keyword>
<dbReference type="Proteomes" id="UP001141806">
    <property type="component" value="Unassembled WGS sequence"/>
</dbReference>
<keyword evidence="1" id="KW-1133">Transmembrane helix</keyword>
<feature type="transmembrane region" description="Helical" evidence="1">
    <location>
        <begin position="140"/>
        <end position="159"/>
    </location>
</feature>
<organism evidence="2 3">
    <name type="scientific">Protea cynaroides</name>
    <dbReference type="NCBI Taxonomy" id="273540"/>
    <lineage>
        <taxon>Eukaryota</taxon>
        <taxon>Viridiplantae</taxon>
        <taxon>Streptophyta</taxon>
        <taxon>Embryophyta</taxon>
        <taxon>Tracheophyta</taxon>
        <taxon>Spermatophyta</taxon>
        <taxon>Magnoliopsida</taxon>
        <taxon>Proteales</taxon>
        <taxon>Proteaceae</taxon>
        <taxon>Protea</taxon>
    </lineage>
</organism>